<reference evidence="4" key="1">
    <citation type="journal article" date="2016" name="Nature">
        <title>The genome of the seagrass Zostera marina reveals angiosperm adaptation to the sea.</title>
        <authorList>
            <person name="Olsen J.L."/>
            <person name="Rouze P."/>
            <person name="Verhelst B."/>
            <person name="Lin Y.-C."/>
            <person name="Bayer T."/>
            <person name="Collen J."/>
            <person name="Dattolo E."/>
            <person name="De Paoli E."/>
            <person name="Dittami S."/>
            <person name="Maumus F."/>
            <person name="Michel G."/>
            <person name="Kersting A."/>
            <person name="Lauritano C."/>
            <person name="Lohaus R."/>
            <person name="Toepel M."/>
            <person name="Tonon T."/>
            <person name="Vanneste K."/>
            <person name="Amirebrahimi M."/>
            <person name="Brakel J."/>
            <person name="Bostroem C."/>
            <person name="Chovatia M."/>
            <person name="Grimwood J."/>
            <person name="Jenkins J.W."/>
            <person name="Jueterbock A."/>
            <person name="Mraz A."/>
            <person name="Stam W.T."/>
            <person name="Tice H."/>
            <person name="Bornberg-Bauer E."/>
            <person name="Green P.J."/>
            <person name="Pearson G.A."/>
            <person name="Procaccini G."/>
            <person name="Duarte C.M."/>
            <person name="Schmutz J."/>
            <person name="Reusch T.B.H."/>
            <person name="Van de Peer Y."/>
        </authorList>
    </citation>
    <scope>NUCLEOTIDE SEQUENCE [LARGE SCALE GENOMIC DNA]</scope>
    <source>
        <strain evidence="4">cv. Finnish</strain>
    </source>
</reference>
<gene>
    <name evidence="3" type="ORF">ZOSMA_1G00120</name>
</gene>
<dbReference type="Pfam" id="PF20431">
    <property type="entry name" value="E_motif"/>
    <property type="match status" value="1"/>
</dbReference>
<dbReference type="Pfam" id="PF01535">
    <property type="entry name" value="PPR"/>
    <property type="match status" value="4"/>
</dbReference>
<protein>
    <submittedName>
        <fullName evidence="3">Pentatricopeptide repeat protein 78</fullName>
    </submittedName>
</protein>
<dbReference type="InterPro" id="IPR046848">
    <property type="entry name" value="E_motif"/>
</dbReference>
<keyword evidence="4" id="KW-1185">Reference proteome</keyword>
<proteinExistence type="predicted"/>
<evidence type="ECO:0000256" key="2">
    <source>
        <dbReference type="PROSITE-ProRule" id="PRU00708"/>
    </source>
</evidence>
<dbReference type="PANTHER" id="PTHR47926:SF516">
    <property type="entry name" value="SMK1"/>
    <property type="match status" value="1"/>
</dbReference>
<dbReference type="PROSITE" id="PS51375">
    <property type="entry name" value="PPR"/>
    <property type="match status" value="2"/>
</dbReference>
<dbReference type="InterPro" id="IPR002885">
    <property type="entry name" value="PPR_rpt"/>
</dbReference>
<dbReference type="FunFam" id="1.25.40.10:FF:000090">
    <property type="entry name" value="Pentatricopeptide repeat-containing protein, chloroplastic"/>
    <property type="match status" value="1"/>
</dbReference>
<dbReference type="GO" id="GO:0003723">
    <property type="term" value="F:RNA binding"/>
    <property type="evidence" value="ECO:0000318"/>
    <property type="project" value="GO_Central"/>
</dbReference>
<dbReference type="PANTHER" id="PTHR47926">
    <property type="entry name" value="PENTATRICOPEPTIDE REPEAT-CONTAINING PROTEIN"/>
    <property type="match status" value="1"/>
</dbReference>
<feature type="repeat" description="PPR" evidence="2">
    <location>
        <begin position="276"/>
        <end position="310"/>
    </location>
</feature>
<evidence type="ECO:0000313" key="3">
    <source>
        <dbReference type="EMBL" id="KMZ70044.1"/>
    </source>
</evidence>
<dbReference type="OMA" id="HRFYQGD"/>
<dbReference type="Proteomes" id="UP000036987">
    <property type="component" value="Unassembled WGS sequence"/>
</dbReference>
<dbReference type="OrthoDB" id="185373at2759"/>
<dbReference type="GO" id="GO:0009451">
    <property type="term" value="P:RNA modification"/>
    <property type="evidence" value="ECO:0000318"/>
    <property type="project" value="GO_Central"/>
</dbReference>
<dbReference type="EMBL" id="LFYR01000729">
    <property type="protein sequence ID" value="KMZ70044.1"/>
    <property type="molecule type" value="Genomic_DNA"/>
</dbReference>
<organism evidence="3 4">
    <name type="scientific">Zostera marina</name>
    <name type="common">Eelgrass</name>
    <dbReference type="NCBI Taxonomy" id="29655"/>
    <lineage>
        <taxon>Eukaryota</taxon>
        <taxon>Viridiplantae</taxon>
        <taxon>Streptophyta</taxon>
        <taxon>Embryophyta</taxon>
        <taxon>Tracheophyta</taxon>
        <taxon>Spermatophyta</taxon>
        <taxon>Magnoliopsida</taxon>
        <taxon>Liliopsida</taxon>
        <taxon>Zosteraceae</taxon>
        <taxon>Zostera</taxon>
    </lineage>
</organism>
<keyword evidence="1" id="KW-0677">Repeat</keyword>
<dbReference type="InterPro" id="IPR046960">
    <property type="entry name" value="PPR_At4g14850-like_plant"/>
</dbReference>
<dbReference type="Pfam" id="PF13041">
    <property type="entry name" value="PPR_2"/>
    <property type="match status" value="1"/>
</dbReference>
<sequence>MAAAVVYSTLLRSCVTLRAASQIHSQIITSPSLLPHVTLQTDLLLLYSRSSSIDVVSKLFDDMCYKNMHTWNIFISAHVQKSLYRDALVVFFLRFLPTATGLSPDHYTLPSLLKACSALGYLSTGMVLHRISIQLGLIGHVVVAGSALDFYCICGSIHDACKLFDEMGIKDGVAWNSMISGFLRVGLFTRALDVYRKMYDGRNCELSMDARIVPTILAACGRRGELRLGREIHAKVLRKFLFNSDMVIGNSLIDMYSKSGSLGDSHRVFAAMENRNLITWTTLISSYGIHGMGMMALRLYDEMKATNDKSLQPNDVTFTSLLASCSQSGLVDRGMQLFKSIPNPKQEHYSCMVDLLGRSGRLTEALDLIKRMPEEASGSAWGALLGASVVSKNVETGEMAAKMLFDTEPTNPSNYVAMANIYHGCGMKEDAARLRMEMRGLGLDKIPGCSWISFKNKIYSFVQGGFQLSQQHDHMLDLLSVMTDKKPSQ</sequence>
<comment type="caution">
    <text evidence="3">The sequence shown here is derived from an EMBL/GenBank/DDBJ whole genome shotgun (WGS) entry which is preliminary data.</text>
</comment>
<dbReference type="AlphaFoldDB" id="A0A0K9PM50"/>
<dbReference type="NCBIfam" id="TIGR00756">
    <property type="entry name" value="PPR"/>
    <property type="match status" value="3"/>
</dbReference>
<name>A0A0K9PM50_ZOSMR</name>
<dbReference type="InterPro" id="IPR011990">
    <property type="entry name" value="TPR-like_helical_dom_sf"/>
</dbReference>
<dbReference type="STRING" id="29655.A0A0K9PM50"/>
<feature type="repeat" description="PPR" evidence="2">
    <location>
        <begin position="171"/>
        <end position="201"/>
    </location>
</feature>
<dbReference type="Gene3D" id="1.25.40.10">
    <property type="entry name" value="Tetratricopeptide repeat domain"/>
    <property type="match status" value="3"/>
</dbReference>
<accession>A0A0K9PM50</accession>
<evidence type="ECO:0000313" key="4">
    <source>
        <dbReference type="Proteomes" id="UP000036987"/>
    </source>
</evidence>
<evidence type="ECO:0000256" key="1">
    <source>
        <dbReference type="ARBA" id="ARBA00022737"/>
    </source>
</evidence>